<dbReference type="SUPFAM" id="SSF53300">
    <property type="entry name" value="vWA-like"/>
    <property type="match status" value="1"/>
</dbReference>
<dbReference type="PANTHER" id="PTHR22550">
    <property type="entry name" value="SPORE GERMINATION PROTEIN"/>
    <property type="match status" value="1"/>
</dbReference>
<dbReference type="InterPro" id="IPR002035">
    <property type="entry name" value="VWF_A"/>
</dbReference>
<keyword evidence="1" id="KW-0812">Transmembrane</keyword>
<evidence type="ECO:0000259" key="2">
    <source>
        <dbReference type="PROSITE" id="PS50234"/>
    </source>
</evidence>
<sequence length="343" mass="37142">MIELLFPWALIALPLPWFWRRFMPPHREQVPAIRVPFFGDLAEAAGAKVGEGSVVLQHRRWQLAATWIAWVLIVLALARPVQLGEAIEETRAARDVILAIDISGSMDERDMPDAQGNPQQRLQTVKDVVGEFITAREGDRVALIVFGTKAFLQAPLTEDLQTLRDLLDQTTVGMAGPHTAIGDAIGLSIRTFENSEIEQRLLILLSDGSDTASRMSPINAAEIAAGEGVTIHTVAVGDPDGEGENRVDLATLEDIARRSGGQTFFAGDAETLANIYAEIDALTPRETETLSYRPRTPLAHLFLEAALLVGLAGLAGMLAGQRRRARRAAEPATPPDAEGRPAA</sequence>
<name>A0A1Y5SCI9_9RHOB</name>
<evidence type="ECO:0000256" key="1">
    <source>
        <dbReference type="SAM" id="Phobius"/>
    </source>
</evidence>
<dbReference type="PANTHER" id="PTHR22550:SF18">
    <property type="entry name" value="VWFA DOMAIN-CONTAINING PROTEIN"/>
    <property type="match status" value="1"/>
</dbReference>
<keyword evidence="1" id="KW-1133">Transmembrane helix</keyword>
<dbReference type="AlphaFoldDB" id="A0A1Y5SCI9"/>
<dbReference type="InterPro" id="IPR050768">
    <property type="entry name" value="UPF0353/GerABKA_families"/>
</dbReference>
<evidence type="ECO:0000313" key="3">
    <source>
        <dbReference type="EMBL" id="SLN37614.1"/>
    </source>
</evidence>
<reference evidence="3 4" key="1">
    <citation type="submission" date="2017-03" db="EMBL/GenBank/DDBJ databases">
        <authorList>
            <person name="Afonso C.L."/>
            <person name="Miller P.J."/>
            <person name="Scott M.A."/>
            <person name="Spackman E."/>
            <person name="Goraichik I."/>
            <person name="Dimitrov K.M."/>
            <person name="Suarez D.L."/>
            <person name="Swayne D.E."/>
        </authorList>
    </citation>
    <scope>NUCLEOTIDE SEQUENCE [LARGE SCALE GENOMIC DNA]</scope>
    <source>
        <strain evidence="3 4">CECT 7680</strain>
    </source>
</reference>
<dbReference type="Proteomes" id="UP000193409">
    <property type="component" value="Unassembled WGS sequence"/>
</dbReference>
<feature type="transmembrane region" description="Helical" evidence="1">
    <location>
        <begin position="298"/>
        <end position="319"/>
    </location>
</feature>
<dbReference type="SMART" id="SM00327">
    <property type="entry name" value="VWA"/>
    <property type="match status" value="1"/>
</dbReference>
<proteinExistence type="predicted"/>
<protein>
    <submittedName>
        <fullName evidence="3">von Willebrand factor type A domain protein</fullName>
    </submittedName>
</protein>
<dbReference type="InterPro" id="IPR036465">
    <property type="entry name" value="vWFA_dom_sf"/>
</dbReference>
<evidence type="ECO:0000313" key="4">
    <source>
        <dbReference type="Proteomes" id="UP000193409"/>
    </source>
</evidence>
<feature type="domain" description="VWFA" evidence="2">
    <location>
        <begin position="95"/>
        <end position="279"/>
    </location>
</feature>
<keyword evidence="1" id="KW-0472">Membrane</keyword>
<dbReference type="Gene3D" id="3.40.50.410">
    <property type="entry name" value="von Willebrand factor, type A domain"/>
    <property type="match status" value="1"/>
</dbReference>
<keyword evidence="4" id="KW-1185">Reference proteome</keyword>
<organism evidence="3 4">
    <name type="scientific">Pseudoruegeria aquimaris</name>
    <dbReference type="NCBI Taxonomy" id="393663"/>
    <lineage>
        <taxon>Bacteria</taxon>
        <taxon>Pseudomonadati</taxon>
        <taxon>Pseudomonadota</taxon>
        <taxon>Alphaproteobacteria</taxon>
        <taxon>Rhodobacterales</taxon>
        <taxon>Roseobacteraceae</taxon>
        <taxon>Pseudoruegeria</taxon>
    </lineage>
</organism>
<dbReference type="RefSeq" id="WP_085868390.1">
    <property type="nucleotide sequence ID" value="NZ_FWFQ01000011.1"/>
</dbReference>
<dbReference type="Pfam" id="PF00092">
    <property type="entry name" value="VWA"/>
    <property type="match status" value="1"/>
</dbReference>
<dbReference type="EMBL" id="FWFQ01000011">
    <property type="protein sequence ID" value="SLN37614.1"/>
    <property type="molecule type" value="Genomic_DNA"/>
</dbReference>
<dbReference type="PROSITE" id="PS50234">
    <property type="entry name" value="VWFA"/>
    <property type="match status" value="1"/>
</dbReference>
<dbReference type="OrthoDB" id="6206554at2"/>
<gene>
    <name evidence="3" type="ORF">PSA7680_01822</name>
</gene>
<accession>A0A1Y5SCI9</accession>